<feature type="domain" description="TMEM62 Ig-like" evidence="3">
    <location>
        <begin position="305"/>
        <end position="406"/>
    </location>
</feature>
<dbReference type="Gene3D" id="3.60.21.10">
    <property type="match status" value="1"/>
</dbReference>
<accession>A0A6J0V0Z2</accession>
<proteinExistence type="predicted"/>
<evidence type="ECO:0000256" key="1">
    <source>
        <dbReference type="SAM" id="Phobius"/>
    </source>
</evidence>
<feature type="signal peptide" evidence="2">
    <location>
        <begin position="1"/>
        <end position="16"/>
    </location>
</feature>
<keyword evidence="1 6" id="KW-0812">Transmembrane</keyword>
<dbReference type="CTD" id="80021"/>
<feature type="transmembrane region" description="Helical" evidence="1">
    <location>
        <begin position="570"/>
        <end position="591"/>
    </location>
</feature>
<dbReference type="RefSeq" id="XP_020665823.2">
    <property type="nucleotide sequence ID" value="XM_020810164.2"/>
</dbReference>
<dbReference type="OrthoDB" id="27234at2759"/>
<evidence type="ECO:0000313" key="6">
    <source>
        <dbReference type="RefSeq" id="XP_020665823.2"/>
    </source>
</evidence>
<name>A0A6J0V0Z2_9SAUR</name>
<dbReference type="InterPro" id="IPR029052">
    <property type="entry name" value="Metallo-depent_PP-like"/>
</dbReference>
<dbReference type="CDD" id="cd07401">
    <property type="entry name" value="MPP_TMEM62_N"/>
    <property type="match status" value="1"/>
</dbReference>
<keyword evidence="1" id="KW-1133">Transmembrane helix</keyword>
<evidence type="ECO:0000313" key="5">
    <source>
        <dbReference type="Proteomes" id="UP001652642"/>
    </source>
</evidence>
<feature type="transmembrane region" description="Helical" evidence="1">
    <location>
        <begin position="597"/>
        <end position="617"/>
    </location>
</feature>
<gene>
    <name evidence="6" type="primary">TMEM62</name>
</gene>
<dbReference type="AlphaFoldDB" id="A0A6J0V0Z2"/>
<evidence type="ECO:0000259" key="3">
    <source>
        <dbReference type="Pfam" id="PF24384"/>
    </source>
</evidence>
<feature type="transmembrane region" description="Helical" evidence="1">
    <location>
        <begin position="428"/>
        <end position="448"/>
    </location>
</feature>
<dbReference type="InParanoid" id="A0A6J0V0Z2"/>
<protein>
    <submittedName>
        <fullName evidence="6">Transmembrane protein 62 isoform X1</fullName>
    </submittedName>
</protein>
<dbReference type="Proteomes" id="UP001652642">
    <property type="component" value="Chromosome 1"/>
</dbReference>
<organism evidence="5 6">
    <name type="scientific">Pogona vitticeps</name>
    <name type="common">central bearded dragon</name>
    <dbReference type="NCBI Taxonomy" id="103695"/>
    <lineage>
        <taxon>Eukaryota</taxon>
        <taxon>Metazoa</taxon>
        <taxon>Chordata</taxon>
        <taxon>Craniata</taxon>
        <taxon>Vertebrata</taxon>
        <taxon>Euteleostomi</taxon>
        <taxon>Lepidosauria</taxon>
        <taxon>Squamata</taxon>
        <taxon>Bifurcata</taxon>
        <taxon>Unidentata</taxon>
        <taxon>Episquamata</taxon>
        <taxon>Toxicofera</taxon>
        <taxon>Iguania</taxon>
        <taxon>Acrodonta</taxon>
        <taxon>Agamidae</taxon>
        <taxon>Amphibolurinae</taxon>
        <taxon>Pogona</taxon>
    </lineage>
</organism>
<keyword evidence="1" id="KW-0472">Membrane</keyword>
<keyword evidence="5" id="KW-1185">Reference proteome</keyword>
<feature type="transmembrane region" description="Helical" evidence="1">
    <location>
        <begin position="478"/>
        <end position="497"/>
    </location>
</feature>
<dbReference type="InterPro" id="IPR041871">
    <property type="entry name" value="MPP_TMEM62"/>
</dbReference>
<reference evidence="6" key="2">
    <citation type="submission" date="2025-08" db="UniProtKB">
        <authorList>
            <consortium name="RefSeq"/>
        </authorList>
    </citation>
    <scope>IDENTIFICATION</scope>
</reference>
<evidence type="ECO:0000259" key="4">
    <source>
        <dbReference type="Pfam" id="PF24394"/>
    </source>
</evidence>
<evidence type="ECO:0000256" key="2">
    <source>
        <dbReference type="SAM" id="SignalP"/>
    </source>
</evidence>
<dbReference type="InterPro" id="IPR056229">
    <property type="entry name" value="Ig_TMM62"/>
</dbReference>
<dbReference type="PANTHER" id="PTHR14795">
    <property type="entry name" value="HELICASE RELATED"/>
    <property type="match status" value="1"/>
</dbReference>
<dbReference type="PANTHER" id="PTHR14795:SF0">
    <property type="entry name" value="TRANSMEMBRANE PROTEIN 62"/>
    <property type="match status" value="1"/>
</dbReference>
<dbReference type="KEGG" id="pvt:110088090"/>
<dbReference type="SUPFAM" id="SSF56300">
    <property type="entry name" value="Metallo-dependent phosphatases"/>
    <property type="match status" value="1"/>
</dbReference>
<feature type="domain" description="TMEM62 C-terminal" evidence="4">
    <location>
        <begin position="431"/>
        <end position="599"/>
    </location>
</feature>
<dbReference type="Pfam" id="PF24384">
    <property type="entry name" value="Ig_TMM62"/>
    <property type="match status" value="1"/>
</dbReference>
<dbReference type="InterPro" id="IPR056230">
    <property type="entry name" value="TMEM62_C"/>
</dbReference>
<reference evidence="5" key="1">
    <citation type="submission" date="2025-05" db="UniProtKB">
        <authorList>
            <consortium name="RefSeq"/>
        </authorList>
    </citation>
    <scope>NUCLEOTIDE SEQUENCE [LARGE SCALE GENOMIC DNA]</scope>
</reference>
<dbReference type="Pfam" id="PF24394">
    <property type="entry name" value="TMEM62_C"/>
    <property type="match status" value="1"/>
</dbReference>
<dbReference type="GeneID" id="110088090"/>
<feature type="transmembrane region" description="Helical" evidence="1">
    <location>
        <begin position="526"/>
        <end position="549"/>
    </location>
</feature>
<sequence length="640" mass="73248">MLKGLAAGLLAAAVVAFVVDRYSPSGPPQQLPGGRAHPFAPEPAPGAEAGNLFWIVQVSDIHISTFLDPERASDFEKFCVETIPIIQPTLTLVTGDLTDSKTKDKLGSDQFEAEWQTYQTVLKRSKVMEKTKWIDIKGNHDTFNIPNLQSIQNYYRKYSAWQKDGSFHYIHTTPFGRYSFICVDATLSPGLKRPYNFFGILNKRKMQELSSLAMESRESNHTIWFGHYPTSAIISTSPGIRMAMRSATAYLCGHFHTLGGLMPVLHTRHHHGTLELELADWKDNRKYRLLAFDHDLFSFTDVTFNEWPVVLITNPKPFLYSSSAHEPLQRILNSTHIRILAFSPSPITSVKVTIDGVHLGDAVHVSGPLYALKWSPQNYSRGFHQIEVIVQDTSGKSTTQRHTFAMEENLSLKFDLFASWLLLTDHYIWVRAVFVVLIIFQTALLIVFRYRRKPKFNKPLGTSTRISFSLHVLSKTDLFYYFFLVLSLYTLLGPWFIGEIVDGYIGLCFSFGIVVDGHFFEGSMTFLVGIMQVVFFNLPVMAYICWCLFLRCQGHSFGSHLRHVGWRWAVPIHGFIALLFFWQVFSCYFLLKTYGTLAFFLSPLRTWIVALTLFLVYKTWKLQSSTLRTFILEMKNYESS</sequence>
<keyword evidence="2" id="KW-0732">Signal</keyword>
<dbReference type="GO" id="GO:0016787">
    <property type="term" value="F:hydrolase activity"/>
    <property type="evidence" value="ECO:0007669"/>
    <property type="project" value="InterPro"/>
</dbReference>
<feature type="chain" id="PRO_5046921953" evidence="2">
    <location>
        <begin position="17"/>
        <end position="640"/>
    </location>
</feature>